<reference evidence="1 2" key="1">
    <citation type="journal article" date="2020" name="Appl. Environ. Microbiol.">
        <title>Genomic Characteristics of a Novel Species of Ammonia-Oxidizing Archaea from the Jiulong River Estuary.</title>
        <authorList>
            <person name="Zou D."/>
            <person name="Wan R."/>
            <person name="Han L."/>
            <person name="Xu M.N."/>
            <person name="Liu Y."/>
            <person name="Liu H."/>
            <person name="Kao S.J."/>
            <person name="Li M."/>
        </authorList>
    </citation>
    <scope>NUCLEOTIDE SEQUENCE [LARGE SCALE GENOMIC DNA]</scope>
    <source>
        <strain evidence="1">W2bin3</strain>
    </source>
</reference>
<evidence type="ECO:0000313" key="1">
    <source>
        <dbReference type="EMBL" id="MBA4454860.1"/>
    </source>
</evidence>
<comment type="caution">
    <text evidence="1">The sequence shown here is derived from an EMBL/GenBank/DDBJ whole genome shotgun (WGS) entry which is preliminary data.</text>
</comment>
<name>A0AC60W513_9ARCH</name>
<dbReference type="Proteomes" id="UP000526786">
    <property type="component" value="Unassembled WGS sequence"/>
</dbReference>
<protein>
    <submittedName>
        <fullName evidence="1">MEDS domain-containing protein</fullName>
    </submittedName>
</protein>
<organism evidence="1 2">
    <name type="scientific">Candidatus Nitrosomaritimum aestuariumsis</name>
    <dbReference type="NCBI Taxonomy" id="3342354"/>
    <lineage>
        <taxon>Archaea</taxon>
        <taxon>Nitrososphaerota</taxon>
        <taxon>Nitrososphaeria</taxon>
        <taxon>Nitrosopumilales</taxon>
        <taxon>Nitrosopumilaceae</taxon>
        <taxon>Candidatus Nitrosomaritimum</taxon>
    </lineage>
</organism>
<gene>
    <name evidence="1" type="ORF">H2B05_08015</name>
</gene>
<accession>A0AC60W513</accession>
<sequence length="195" mass="22558">MSQNFFNTGKESAKKFLEEMKKDKHLLLVYEDLEKAVDIQIEYLKRGLENGECGIFAMPYKLDIAQKMESNGIDVEKYKNQNLLHIIDISEFNEKTKDVFSHFSKKILSTSNKPLRICAMLNIDLSTREGMKSFIQAETASHQNFESFRGSWLCSYDINKMEKEEKITWIKKLLKCHDSVIFAPSHESGASMDLV</sequence>
<proteinExistence type="predicted"/>
<evidence type="ECO:0000313" key="2">
    <source>
        <dbReference type="Proteomes" id="UP000526786"/>
    </source>
</evidence>
<dbReference type="EMBL" id="JACENC010000314">
    <property type="protein sequence ID" value="MBA4454860.1"/>
    <property type="molecule type" value="Genomic_DNA"/>
</dbReference>